<evidence type="ECO:0000313" key="2">
    <source>
        <dbReference type="Proteomes" id="UP000197025"/>
    </source>
</evidence>
<sequence length="83" mass="9385">MTVSTQDLAGKSLICADGVLGTVAEVLVDPVSGRPTHLVWREPVILYQEISIPIAYVEQVDGEGIRLRVRREDIERLPRFVWR</sequence>
<dbReference type="SUPFAM" id="SSF50346">
    <property type="entry name" value="PRC-barrel domain"/>
    <property type="match status" value="1"/>
</dbReference>
<dbReference type="Proteomes" id="UP000197025">
    <property type="component" value="Unassembled WGS sequence"/>
</dbReference>
<name>A0A212QL48_9CHLR</name>
<dbReference type="AlphaFoldDB" id="A0A212QL48"/>
<dbReference type="InParanoid" id="A0A212QL48"/>
<dbReference type="OrthoDB" id="510842at2"/>
<evidence type="ECO:0008006" key="3">
    <source>
        <dbReference type="Google" id="ProtNLM"/>
    </source>
</evidence>
<evidence type="ECO:0000313" key="1">
    <source>
        <dbReference type="EMBL" id="SNB60089.1"/>
    </source>
</evidence>
<organism evidence="1 2">
    <name type="scientific">Thermoflexus hugenholtzii JAD2</name>
    <dbReference type="NCBI Taxonomy" id="877466"/>
    <lineage>
        <taxon>Bacteria</taxon>
        <taxon>Bacillati</taxon>
        <taxon>Chloroflexota</taxon>
        <taxon>Thermoflexia</taxon>
        <taxon>Thermoflexales</taxon>
        <taxon>Thermoflexaceae</taxon>
        <taxon>Thermoflexus</taxon>
    </lineage>
</organism>
<dbReference type="InterPro" id="IPR011033">
    <property type="entry name" value="PRC_barrel-like_sf"/>
</dbReference>
<proteinExistence type="predicted"/>
<protein>
    <recommendedName>
        <fullName evidence="3">PRC-barrel domain-containing protein</fullName>
    </recommendedName>
</protein>
<reference evidence="2" key="1">
    <citation type="submission" date="2017-06" db="EMBL/GenBank/DDBJ databases">
        <authorList>
            <person name="Varghese N."/>
            <person name="Submissions S."/>
        </authorList>
    </citation>
    <scope>NUCLEOTIDE SEQUENCE [LARGE SCALE GENOMIC DNA]</scope>
    <source>
        <strain evidence="2">JAD2</strain>
    </source>
</reference>
<dbReference type="EMBL" id="FYEK01000008">
    <property type="protein sequence ID" value="SNB60089.1"/>
    <property type="molecule type" value="Genomic_DNA"/>
</dbReference>
<accession>A0A212QL48</accession>
<keyword evidence="2" id="KW-1185">Reference proteome</keyword>
<dbReference type="RefSeq" id="WP_088570309.1">
    <property type="nucleotide sequence ID" value="NZ_FYEK01000008.1"/>
</dbReference>
<gene>
    <name evidence="1" type="ORF">SAMN02746019_00003010</name>
</gene>